<gene>
    <name evidence="1" type="ORF">KME28_04325</name>
</gene>
<protein>
    <submittedName>
        <fullName evidence="1">Uncharacterized protein</fullName>
    </submittedName>
</protein>
<dbReference type="EMBL" id="JAHHHW010000044">
    <property type="protein sequence ID" value="MBW4430965.1"/>
    <property type="molecule type" value="Genomic_DNA"/>
</dbReference>
<name>A0A9E3LSI8_9NOST</name>
<proteinExistence type="predicted"/>
<evidence type="ECO:0000313" key="2">
    <source>
        <dbReference type="Proteomes" id="UP000813215"/>
    </source>
</evidence>
<reference evidence="1" key="2">
    <citation type="journal article" date="2022" name="Microbiol. Resour. Announc.">
        <title>Metagenome Sequencing to Explore Phylogenomics of Terrestrial Cyanobacteria.</title>
        <authorList>
            <person name="Ward R.D."/>
            <person name="Stajich J.E."/>
            <person name="Johansen J.R."/>
            <person name="Huntemann M."/>
            <person name="Clum A."/>
            <person name="Foster B."/>
            <person name="Foster B."/>
            <person name="Roux S."/>
            <person name="Palaniappan K."/>
            <person name="Varghese N."/>
            <person name="Mukherjee S."/>
            <person name="Reddy T.B.K."/>
            <person name="Daum C."/>
            <person name="Copeland A."/>
            <person name="Chen I.A."/>
            <person name="Ivanova N.N."/>
            <person name="Kyrpides N.C."/>
            <person name="Shapiro N."/>
            <person name="Eloe-Fadrosh E.A."/>
            <person name="Pietrasiak N."/>
        </authorList>
    </citation>
    <scope>NUCLEOTIDE SEQUENCE</scope>
    <source>
        <strain evidence="1">HA4357-MV3</strain>
    </source>
</reference>
<reference evidence="1" key="1">
    <citation type="submission" date="2021-05" db="EMBL/GenBank/DDBJ databases">
        <authorList>
            <person name="Pietrasiak N."/>
            <person name="Ward R."/>
            <person name="Stajich J.E."/>
            <person name="Kurbessoian T."/>
        </authorList>
    </citation>
    <scope>NUCLEOTIDE SEQUENCE</scope>
    <source>
        <strain evidence="1">HA4357-MV3</strain>
    </source>
</reference>
<comment type="caution">
    <text evidence="1">The sequence shown here is derived from an EMBL/GenBank/DDBJ whole genome shotgun (WGS) entry which is preliminary data.</text>
</comment>
<accession>A0A9E3LSI8</accession>
<evidence type="ECO:0000313" key="1">
    <source>
        <dbReference type="EMBL" id="MBW4430965.1"/>
    </source>
</evidence>
<organism evidence="1 2">
    <name type="scientific">Pelatocladus maniniholoensis HA4357-MV3</name>
    <dbReference type="NCBI Taxonomy" id="1117104"/>
    <lineage>
        <taxon>Bacteria</taxon>
        <taxon>Bacillati</taxon>
        <taxon>Cyanobacteriota</taxon>
        <taxon>Cyanophyceae</taxon>
        <taxon>Nostocales</taxon>
        <taxon>Nostocaceae</taxon>
        <taxon>Pelatocladus</taxon>
    </lineage>
</organism>
<sequence>MNAYKIYVTIEDPNNVVLSNLPFERGQRVEVIILAEDNKRSAISQKIRDLFDRTQSFPQVQEITGEDIAGEIEAYRRGE</sequence>
<dbReference type="Proteomes" id="UP000813215">
    <property type="component" value="Unassembled WGS sequence"/>
</dbReference>
<dbReference type="AlphaFoldDB" id="A0A9E3LSI8"/>